<keyword evidence="3" id="KW-1185">Reference proteome</keyword>
<dbReference type="Proteomes" id="UP000183832">
    <property type="component" value="Unassembled WGS sequence"/>
</dbReference>
<evidence type="ECO:0000313" key="2">
    <source>
        <dbReference type="EMBL" id="CRL01811.1"/>
    </source>
</evidence>
<dbReference type="EMBL" id="CVRI01000056">
    <property type="protein sequence ID" value="CRL01811.1"/>
    <property type="molecule type" value="Genomic_DNA"/>
</dbReference>
<organism evidence="2 3">
    <name type="scientific">Clunio marinus</name>
    <dbReference type="NCBI Taxonomy" id="568069"/>
    <lineage>
        <taxon>Eukaryota</taxon>
        <taxon>Metazoa</taxon>
        <taxon>Ecdysozoa</taxon>
        <taxon>Arthropoda</taxon>
        <taxon>Hexapoda</taxon>
        <taxon>Insecta</taxon>
        <taxon>Pterygota</taxon>
        <taxon>Neoptera</taxon>
        <taxon>Endopterygota</taxon>
        <taxon>Diptera</taxon>
        <taxon>Nematocera</taxon>
        <taxon>Chironomoidea</taxon>
        <taxon>Chironomidae</taxon>
        <taxon>Clunio</taxon>
    </lineage>
</organism>
<sequence>MTLQSSNLNLIPPKTTENKQGHTENIFKQITVLKKSDSRRLCVTSHIDKSLPYTYNLAYGTCN</sequence>
<evidence type="ECO:0000256" key="1">
    <source>
        <dbReference type="SAM" id="MobiDB-lite"/>
    </source>
</evidence>
<dbReference type="AlphaFoldDB" id="A0A1J1INK5"/>
<protein>
    <submittedName>
        <fullName evidence="2">CLUMA_CG015027, isoform A</fullName>
    </submittedName>
</protein>
<reference evidence="2 3" key="1">
    <citation type="submission" date="2015-04" db="EMBL/GenBank/DDBJ databases">
        <authorList>
            <person name="Syromyatnikov M.Y."/>
            <person name="Popov V.N."/>
        </authorList>
    </citation>
    <scope>NUCLEOTIDE SEQUENCE [LARGE SCALE GENOMIC DNA]</scope>
</reference>
<evidence type="ECO:0000313" key="3">
    <source>
        <dbReference type="Proteomes" id="UP000183832"/>
    </source>
</evidence>
<accession>A0A1J1INK5</accession>
<name>A0A1J1INK5_9DIPT</name>
<proteinExistence type="predicted"/>
<feature type="region of interest" description="Disordered" evidence="1">
    <location>
        <begin position="1"/>
        <end position="21"/>
    </location>
</feature>
<gene>
    <name evidence="2" type="ORF">CLUMA_CG015027</name>
</gene>